<evidence type="ECO:0008006" key="4">
    <source>
        <dbReference type="Google" id="ProtNLM"/>
    </source>
</evidence>
<dbReference type="InterPro" id="IPR013226">
    <property type="entry name" value="Pal1"/>
</dbReference>
<feature type="compositionally biased region" description="Polar residues" evidence="1">
    <location>
        <begin position="116"/>
        <end position="128"/>
    </location>
</feature>
<accession>A0A3E2H4S0</accession>
<sequence>MRAPSEDKQWAQKYILDPLTAPEPHEEDGPGTHFRPSPDPSPSPSPVPFITRPNSTTIPRTPTNRPPPPKSTPVSNNSRYPTPPNSASPRQSDFHPSNPFSLSYRHSVHATDPTRAPTNGHHTSSSLSLPPVKEREHRRRGSSLGERFPGDTSHRPLDVLRKEAKMADRAPHLRRKHRPGADTIDSLDDTMGIPYHHEGPYDATLLARNTSYTSSPVAATAATTEEALKATPKEYIRDALDKHVPLQGTAIIPSGAVGMDGRLMDYKEGADLMREPDAPGGAYKRWEGEKYLPEDLKGKGEPSFSLERALKEHKQSKQQDGGIELQNANKWDRGISNTHKRSISLAPNPSSATGVDGASDIRRSHSTSMRVGLKKRFGSLRRLKKHVDA</sequence>
<dbReference type="Proteomes" id="UP000258309">
    <property type="component" value="Unassembled WGS sequence"/>
</dbReference>
<feature type="region of interest" description="Disordered" evidence="1">
    <location>
        <begin position="1"/>
        <end position="157"/>
    </location>
</feature>
<feature type="compositionally biased region" description="Low complexity" evidence="1">
    <location>
        <begin position="51"/>
        <end position="63"/>
    </location>
</feature>
<dbReference type="PANTHER" id="PTHR28307">
    <property type="entry name" value="PROTEIN PAL1"/>
    <property type="match status" value="1"/>
</dbReference>
<evidence type="ECO:0000256" key="1">
    <source>
        <dbReference type="SAM" id="MobiDB-lite"/>
    </source>
</evidence>
<feature type="non-terminal residue" evidence="2">
    <location>
        <position position="389"/>
    </location>
</feature>
<feature type="compositionally biased region" description="Basic and acidic residues" evidence="1">
    <location>
        <begin position="148"/>
        <end position="157"/>
    </location>
</feature>
<gene>
    <name evidence="2" type="ORF">B7463_g7958</name>
</gene>
<dbReference type="Pfam" id="PF08316">
    <property type="entry name" value="Pal1"/>
    <property type="match status" value="1"/>
</dbReference>
<dbReference type="EMBL" id="NCSJ02000166">
    <property type="protein sequence ID" value="RFU28380.1"/>
    <property type="molecule type" value="Genomic_DNA"/>
</dbReference>
<dbReference type="PANTHER" id="PTHR28307:SF1">
    <property type="entry name" value="PAL1 CELL MORPHOLOGY PROTEIN"/>
    <property type="match status" value="1"/>
</dbReference>
<feature type="compositionally biased region" description="Basic and acidic residues" evidence="1">
    <location>
        <begin position="1"/>
        <end position="10"/>
    </location>
</feature>
<dbReference type="OrthoDB" id="5389892at2759"/>
<proteinExistence type="predicted"/>
<reference evidence="2 3" key="1">
    <citation type="submission" date="2018-05" db="EMBL/GenBank/DDBJ databases">
        <title>Draft genome sequence of Scytalidium lignicola DSM 105466, a ubiquitous saprotrophic fungus.</title>
        <authorList>
            <person name="Buettner E."/>
            <person name="Gebauer A.M."/>
            <person name="Hofrichter M."/>
            <person name="Liers C."/>
            <person name="Kellner H."/>
        </authorList>
    </citation>
    <scope>NUCLEOTIDE SEQUENCE [LARGE SCALE GENOMIC DNA]</scope>
    <source>
        <strain evidence="2 3">DSM 105466</strain>
    </source>
</reference>
<evidence type="ECO:0000313" key="2">
    <source>
        <dbReference type="EMBL" id="RFU28380.1"/>
    </source>
</evidence>
<comment type="caution">
    <text evidence="2">The sequence shown here is derived from an EMBL/GenBank/DDBJ whole genome shotgun (WGS) entry which is preliminary data.</text>
</comment>
<dbReference type="AlphaFoldDB" id="A0A3E2H4S0"/>
<dbReference type="OMA" id="GDYRRWP"/>
<evidence type="ECO:0000313" key="3">
    <source>
        <dbReference type="Proteomes" id="UP000258309"/>
    </source>
</evidence>
<dbReference type="GO" id="GO:0005737">
    <property type="term" value="C:cytoplasm"/>
    <property type="evidence" value="ECO:0007669"/>
    <property type="project" value="TreeGrafter"/>
</dbReference>
<feature type="non-terminal residue" evidence="2">
    <location>
        <position position="1"/>
    </location>
</feature>
<feature type="compositionally biased region" description="Polar residues" evidence="1">
    <location>
        <begin position="87"/>
        <end position="101"/>
    </location>
</feature>
<name>A0A3E2H4S0_SCYLI</name>
<feature type="compositionally biased region" description="Pro residues" evidence="1">
    <location>
        <begin position="37"/>
        <end position="47"/>
    </location>
</feature>
<feature type="region of interest" description="Disordered" evidence="1">
    <location>
        <begin position="312"/>
        <end position="370"/>
    </location>
</feature>
<protein>
    <recommendedName>
        <fullName evidence="4">Pal1 cell morphology protein</fullName>
    </recommendedName>
</protein>
<keyword evidence="3" id="KW-1185">Reference proteome</keyword>
<organism evidence="2 3">
    <name type="scientific">Scytalidium lignicola</name>
    <name type="common">Hyphomycete</name>
    <dbReference type="NCBI Taxonomy" id="5539"/>
    <lineage>
        <taxon>Eukaryota</taxon>
        <taxon>Fungi</taxon>
        <taxon>Dikarya</taxon>
        <taxon>Ascomycota</taxon>
        <taxon>Pezizomycotina</taxon>
        <taxon>Leotiomycetes</taxon>
        <taxon>Leotiomycetes incertae sedis</taxon>
        <taxon>Scytalidium</taxon>
    </lineage>
</organism>